<keyword evidence="2" id="KW-1185">Reference proteome</keyword>
<dbReference type="EMBL" id="LKCW01000244">
    <property type="protein sequence ID" value="KPM35584.1"/>
    <property type="molecule type" value="Genomic_DNA"/>
</dbReference>
<evidence type="ECO:0000313" key="2">
    <source>
        <dbReference type="Proteomes" id="UP000050424"/>
    </source>
</evidence>
<dbReference type="AlphaFoldDB" id="A0A0P7AE99"/>
<gene>
    <name evidence="1" type="ORF">AK830_g10980</name>
</gene>
<evidence type="ECO:0000313" key="1">
    <source>
        <dbReference type="EMBL" id="KPM35584.1"/>
    </source>
</evidence>
<reference evidence="1 2" key="1">
    <citation type="submission" date="2015-09" db="EMBL/GenBank/DDBJ databases">
        <title>Draft genome of a European isolate of the apple canker pathogen Neonectria ditissima.</title>
        <authorList>
            <person name="Gomez-Cortecero A."/>
            <person name="Harrison R.J."/>
            <person name="Armitage A.D."/>
        </authorList>
    </citation>
    <scope>NUCLEOTIDE SEQUENCE [LARGE SCALE GENOMIC DNA]</scope>
    <source>
        <strain evidence="1 2">R09/05</strain>
    </source>
</reference>
<accession>A0A0P7AE99</accession>
<dbReference type="STRING" id="78410.A0A0P7AE99"/>
<protein>
    <submittedName>
        <fullName evidence="1">Uncharacterized protein</fullName>
    </submittedName>
</protein>
<organism evidence="1 2">
    <name type="scientific">Neonectria ditissima</name>
    <dbReference type="NCBI Taxonomy" id="78410"/>
    <lineage>
        <taxon>Eukaryota</taxon>
        <taxon>Fungi</taxon>
        <taxon>Dikarya</taxon>
        <taxon>Ascomycota</taxon>
        <taxon>Pezizomycotina</taxon>
        <taxon>Sordariomycetes</taxon>
        <taxon>Hypocreomycetidae</taxon>
        <taxon>Hypocreales</taxon>
        <taxon>Nectriaceae</taxon>
        <taxon>Neonectria</taxon>
    </lineage>
</organism>
<sequence>MKAVESKNLDKVVEQGSILILNKTCIGPGFVDTLVRASPRNVSTQQQNTQLPLEIWLHILDFATSQQDEFCLVRPRSVEQDSNGPCLICDEIKPKLRYGYARSGSDVEIWEYCLETPDCVSEYSEKRQLFDLPEASDSNPKIKIPASTFESKIRTLFASVTVPDVISRIENGSCGLCDESGLLCGGCRDGRRAYERFMSSTRYTPDCVAKFLCPLCIGVEWAEESLRQCGDEYGGFDEDSMMSAKEYRAWRKRRYRELGYKW</sequence>
<name>A0A0P7AE99_9HYPO</name>
<proteinExistence type="predicted"/>
<comment type="caution">
    <text evidence="1">The sequence shown here is derived from an EMBL/GenBank/DDBJ whole genome shotgun (WGS) entry which is preliminary data.</text>
</comment>
<dbReference type="OrthoDB" id="4501419at2759"/>
<dbReference type="Proteomes" id="UP000050424">
    <property type="component" value="Unassembled WGS sequence"/>
</dbReference>